<evidence type="ECO:0000256" key="4">
    <source>
        <dbReference type="ARBA" id="ARBA00023015"/>
    </source>
</evidence>
<evidence type="ECO:0000259" key="9">
    <source>
        <dbReference type="PROSITE" id="PS51030"/>
    </source>
</evidence>
<keyword evidence="2" id="KW-0863">Zinc-finger</keyword>
<dbReference type="GO" id="GO:0004879">
    <property type="term" value="F:nuclear receptor activity"/>
    <property type="evidence" value="ECO:0007669"/>
    <property type="project" value="TreeGrafter"/>
</dbReference>
<dbReference type="Pfam" id="PF00105">
    <property type="entry name" value="zf-C4"/>
    <property type="match status" value="1"/>
</dbReference>
<dbReference type="SUPFAM" id="SSF57716">
    <property type="entry name" value="Glucocorticoid receptor-like (DNA-binding domain)"/>
    <property type="match status" value="1"/>
</dbReference>
<evidence type="ECO:0000256" key="2">
    <source>
        <dbReference type="ARBA" id="ARBA00022771"/>
    </source>
</evidence>
<dbReference type="InterPro" id="IPR013088">
    <property type="entry name" value="Znf_NHR/GATA"/>
</dbReference>
<dbReference type="PRINTS" id="PR00047">
    <property type="entry name" value="STROIDFINGER"/>
</dbReference>
<dbReference type="SMART" id="SM00399">
    <property type="entry name" value="ZnF_C4"/>
    <property type="match status" value="1"/>
</dbReference>
<comment type="caution">
    <text evidence="10">The sequence shown here is derived from an EMBL/GenBank/DDBJ whole genome shotgun (WGS) entry which is preliminary data.</text>
</comment>
<accession>A0A815DX61</accession>
<dbReference type="GO" id="GO:0008270">
    <property type="term" value="F:zinc ion binding"/>
    <property type="evidence" value="ECO:0007669"/>
    <property type="project" value="UniProtKB-KW"/>
</dbReference>
<keyword evidence="3" id="KW-0862">Zinc</keyword>
<organism evidence="10 11">
    <name type="scientific">Adineta ricciae</name>
    <name type="common">Rotifer</name>
    <dbReference type="NCBI Taxonomy" id="249248"/>
    <lineage>
        <taxon>Eukaryota</taxon>
        <taxon>Metazoa</taxon>
        <taxon>Spiralia</taxon>
        <taxon>Gnathifera</taxon>
        <taxon>Rotifera</taxon>
        <taxon>Eurotatoria</taxon>
        <taxon>Bdelloidea</taxon>
        <taxon>Adinetida</taxon>
        <taxon>Adinetidae</taxon>
        <taxon>Adineta</taxon>
    </lineage>
</organism>
<feature type="domain" description="Nuclear receptor" evidence="9">
    <location>
        <begin position="11"/>
        <end position="95"/>
    </location>
</feature>
<dbReference type="EMBL" id="CAJNOR010002510">
    <property type="protein sequence ID" value="CAF1304326.1"/>
    <property type="molecule type" value="Genomic_DNA"/>
</dbReference>
<reference evidence="10" key="1">
    <citation type="submission" date="2021-02" db="EMBL/GenBank/DDBJ databases">
        <authorList>
            <person name="Nowell W R."/>
        </authorList>
    </citation>
    <scope>NUCLEOTIDE SEQUENCE</scope>
</reference>
<keyword evidence="11" id="KW-1185">Reference proteome</keyword>
<dbReference type="GO" id="GO:0000978">
    <property type="term" value="F:RNA polymerase II cis-regulatory region sequence-specific DNA binding"/>
    <property type="evidence" value="ECO:0007669"/>
    <property type="project" value="TreeGrafter"/>
</dbReference>
<dbReference type="InterPro" id="IPR001628">
    <property type="entry name" value="Znf_hrmn_rcpt"/>
</dbReference>
<dbReference type="PROSITE" id="PS51030">
    <property type="entry name" value="NUCLEAR_REC_DBD_2"/>
    <property type="match status" value="1"/>
</dbReference>
<evidence type="ECO:0000256" key="6">
    <source>
        <dbReference type="ARBA" id="ARBA00023163"/>
    </source>
</evidence>
<dbReference type="InterPro" id="IPR050234">
    <property type="entry name" value="Nuclear_hormone_rcpt_NR1"/>
</dbReference>
<dbReference type="Gene3D" id="1.10.565.10">
    <property type="entry name" value="Retinoid X Receptor"/>
    <property type="match status" value="1"/>
</dbReference>
<dbReference type="AlphaFoldDB" id="A0A815DX61"/>
<gene>
    <name evidence="10" type="ORF">XAT740_LOCUS29033</name>
</gene>
<keyword evidence="6" id="KW-0804">Transcription</keyword>
<evidence type="ECO:0000256" key="8">
    <source>
        <dbReference type="ARBA" id="ARBA00023242"/>
    </source>
</evidence>
<name>A0A815DX61_ADIRI</name>
<proteinExistence type="predicted"/>
<dbReference type="InterPro" id="IPR035500">
    <property type="entry name" value="NHR-like_dom_sf"/>
</dbReference>
<evidence type="ECO:0000256" key="1">
    <source>
        <dbReference type="ARBA" id="ARBA00022723"/>
    </source>
</evidence>
<dbReference type="GO" id="GO:0000122">
    <property type="term" value="P:negative regulation of transcription by RNA polymerase II"/>
    <property type="evidence" value="ECO:0007669"/>
    <property type="project" value="TreeGrafter"/>
</dbReference>
<sequence length="388" mass="45288">MITDIQDASATGACSVCDAKAIGINFGVPTCAPCKAFFRRNARRKELLRVSCCHDNGSCSMHDMKTVPHSNVRRCSSCRLRRCFSMGMKEELIRTEEENIRHRKLVDSNRQRREIFREKQQIRQSSLPQYMPTKSQLLDESDWLHISNIVSIYDTHCLQTYLDRRAITFNNRLSQSDDYFLLTYSTLLPMNIALSLFSFFRALPAARSLSHVNQSYLCKTNIRPLLFLNMFELNQLCFTEQCQERLDSSTWRAIFGPDLYERFVSVDKLSKRLLITDPIITRLWIVVLYFSSTLFCFYDPQSSLNIPTKKTPIRETQNAYVTLLWNYLVYRYGDPNAIRIYSNLTLVYLKMQPIGSEIGIRLRTRRELAVTNKVLNQLLTIDEHECEK</sequence>
<keyword evidence="4" id="KW-0805">Transcription regulation</keyword>
<evidence type="ECO:0000256" key="7">
    <source>
        <dbReference type="ARBA" id="ARBA00023170"/>
    </source>
</evidence>
<dbReference type="PANTHER" id="PTHR24082">
    <property type="entry name" value="NUCLEAR HORMONE RECEPTOR"/>
    <property type="match status" value="1"/>
</dbReference>
<evidence type="ECO:0000256" key="5">
    <source>
        <dbReference type="ARBA" id="ARBA00023125"/>
    </source>
</evidence>
<evidence type="ECO:0000313" key="10">
    <source>
        <dbReference type="EMBL" id="CAF1304326.1"/>
    </source>
</evidence>
<dbReference type="PANTHER" id="PTHR24082:SF283">
    <property type="entry name" value="NUCLEAR HORMONE RECEPTOR HR96"/>
    <property type="match status" value="1"/>
</dbReference>
<dbReference type="GO" id="GO:0030154">
    <property type="term" value="P:cell differentiation"/>
    <property type="evidence" value="ECO:0007669"/>
    <property type="project" value="TreeGrafter"/>
</dbReference>
<evidence type="ECO:0000256" key="3">
    <source>
        <dbReference type="ARBA" id="ARBA00022833"/>
    </source>
</evidence>
<keyword evidence="7" id="KW-0675">Receptor</keyword>
<keyword evidence="8" id="KW-0539">Nucleus</keyword>
<keyword evidence="5" id="KW-0238">DNA-binding</keyword>
<dbReference type="PROSITE" id="PS00031">
    <property type="entry name" value="NUCLEAR_REC_DBD_1"/>
    <property type="match status" value="1"/>
</dbReference>
<dbReference type="Proteomes" id="UP000663828">
    <property type="component" value="Unassembled WGS sequence"/>
</dbReference>
<protein>
    <recommendedName>
        <fullName evidence="9">Nuclear receptor domain-containing protein</fullName>
    </recommendedName>
</protein>
<keyword evidence="1" id="KW-0479">Metal-binding</keyword>
<dbReference type="Gene3D" id="3.30.50.10">
    <property type="entry name" value="Erythroid Transcription Factor GATA-1, subunit A"/>
    <property type="match status" value="1"/>
</dbReference>
<evidence type="ECO:0000313" key="11">
    <source>
        <dbReference type="Proteomes" id="UP000663828"/>
    </source>
</evidence>
<dbReference type="GO" id="GO:0045944">
    <property type="term" value="P:positive regulation of transcription by RNA polymerase II"/>
    <property type="evidence" value="ECO:0007669"/>
    <property type="project" value="TreeGrafter"/>
</dbReference>